<proteinExistence type="predicted"/>
<gene>
    <name evidence="1" type="ORF">BDY19DRAFT_990844</name>
</gene>
<dbReference type="EMBL" id="MU274904">
    <property type="protein sequence ID" value="KAI0092103.1"/>
    <property type="molecule type" value="Genomic_DNA"/>
</dbReference>
<evidence type="ECO:0000313" key="2">
    <source>
        <dbReference type="Proteomes" id="UP001055072"/>
    </source>
</evidence>
<dbReference type="Proteomes" id="UP001055072">
    <property type="component" value="Unassembled WGS sequence"/>
</dbReference>
<evidence type="ECO:0000313" key="1">
    <source>
        <dbReference type="EMBL" id="KAI0092103.1"/>
    </source>
</evidence>
<protein>
    <submittedName>
        <fullName evidence="1">Uncharacterized protein</fullName>
    </submittedName>
</protein>
<organism evidence="1 2">
    <name type="scientific">Irpex rosettiformis</name>
    <dbReference type="NCBI Taxonomy" id="378272"/>
    <lineage>
        <taxon>Eukaryota</taxon>
        <taxon>Fungi</taxon>
        <taxon>Dikarya</taxon>
        <taxon>Basidiomycota</taxon>
        <taxon>Agaricomycotina</taxon>
        <taxon>Agaricomycetes</taxon>
        <taxon>Polyporales</taxon>
        <taxon>Irpicaceae</taxon>
        <taxon>Irpex</taxon>
    </lineage>
</organism>
<sequence length="366" mass="40719">MSRTNLKRRSTVHDLASLRLHPDGSKIANSESNFQLRKAKRATKDTRGNWIAHDAGGLDCVKTRRATKKTQDRTEATGVDGGNEGEAGSSLSAVDKDMEANEDGVHEDGEYIPKDIRAKKRKAFIGDFAFLEGPASSTPDIIPRPSTEESSYERILLPPPSSDLLKCIHHFASNHYTETDQLRDSSREYREKKKRRKLAMNKQGKRSTSDDSQKEAEGNQRSSSSSSSSEDDKELQQERKGNKGRVTACPSRREKRRSYNPGDSKVTTDMYKVCDGSALLAIGMLLQQHVVNLLSPRIPEGWEDAMIDQGNVLPVAYQHDSGMKSLQPVDDGEEALYSNKSEDETEEDALMDRIEGGLGDEDYVPN</sequence>
<accession>A0ACB8UCQ9</accession>
<comment type="caution">
    <text evidence="1">The sequence shown here is derived from an EMBL/GenBank/DDBJ whole genome shotgun (WGS) entry which is preliminary data.</text>
</comment>
<keyword evidence="2" id="KW-1185">Reference proteome</keyword>
<name>A0ACB8UCQ9_9APHY</name>
<reference evidence="1" key="1">
    <citation type="journal article" date="2021" name="Environ. Microbiol.">
        <title>Gene family expansions and transcriptome signatures uncover fungal adaptations to wood decay.</title>
        <authorList>
            <person name="Hage H."/>
            <person name="Miyauchi S."/>
            <person name="Viragh M."/>
            <person name="Drula E."/>
            <person name="Min B."/>
            <person name="Chaduli D."/>
            <person name="Navarro D."/>
            <person name="Favel A."/>
            <person name="Norest M."/>
            <person name="Lesage-Meessen L."/>
            <person name="Balint B."/>
            <person name="Merenyi Z."/>
            <person name="de Eugenio L."/>
            <person name="Morin E."/>
            <person name="Martinez A.T."/>
            <person name="Baldrian P."/>
            <person name="Stursova M."/>
            <person name="Martinez M.J."/>
            <person name="Novotny C."/>
            <person name="Magnuson J.K."/>
            <person name="Spatafora J.W."/>
            <person name="Maurice S."/>
            <person name="Pangilinan J."/>
            <person name="Andreopoulos W."/>
            <person name="LaButti K."/>
            <person name="Hundley H."/>
            <person name="Na H."/>
            <person name="Kuo A."/>
            <person name="Barry K."/>
            <person name="Lipzen A."/>
            <person name="Henrissat B."/>
            <person name="Riley R."/>
            <person name="Ahrendt S."/>
            <person name="Nagy L.G."/>
            <person name="Grigoriev I.V."/>
            <person name="Martin F."/>
            <person name="Rosso M.N."/>
        </authorList>
    </citation>
    <scope>NUCLEOTIDE SEQUENCE</scope>
    <source>
        <strain evidence="1">CBS 384.51</strain>
    </source>
</reference>